<dbReference type="CDD" id="cd03010">
    <property type="entry name" value="TlpA_like_DsbE"/>
    <property type="match status" value="1"/>
</dbReference>
<evidence type="ECO:0000313" key="8">
    <source>
        <dbReference type="Proteomes" id="UP000238563"/>
    </source>
</evidence>
<evidence type="ECO:0000256" key="1">
    <source>
        <dbReference type="ARBA" id="ARBA00004196"/>
    </source>
</evidence>
<dbReference type="RefSeq" id="WP_105734190.1">
    <property type="nucleotide sequence ID" value="NZ_PVBT01000003.1"/>
</dbReference>
<dbReference type="OrthoDB" id="9799347at2"/>
<dbReference type="SUPFAM" id="SSF52833">
    <property type="entry name" value="Thioredoxin-like"/>
    <property type="match status" value="1"/>
</dbReference>
<keyword evidence="5" id="KW-0676">Redox-active center</keyword>
<dbReference type="PROSITE" id="PS00194">
    <property type="entry name" value="THIOREDOXIN_1"/>
    <property type="match status" value="1"/>
</dbReference>
<dbReference type="PROSITE" id="PS51352">
    <property type="entry name" value="THIOREDOXIN_2"/>
    <property type="match status" value="1"/>
</dbReference>
<dbReference type="GO" id="GO:0015036">
    <property type="term" value="F:disulfide oxidoreductase activity"/>
    <property type="evidence" value="ECO:0007669"/>
    <property type="project" value="InterPro"/>
</dbReference>
<sequence>MSGPDIKGQAPHRRFSLFAFLPLLLFVVLAGIFAFQLALGRDESVIPSALIGKPAPNLTLPALAGLTRGGQPVPGIDPSAFKGQLTLVNVFGSWCVPCRAEHPLLMQLAKDKRFRIAGLNYKDKDENALKFLGELGNPFDMIGVDASGRAGIEWGVYGVPETFLVGRAGTILYKHVGPFSEASIRDDLMPAVEKALKP</sequence>
<evidence type="ECO:0000313" key="7">
    <source>
        <dbReference type="EMBL" id="PRD53184.1"/>
    </source>
</evidence>
<dbReference type="InterPro" id="IPR050553">
    <property type="entry name" value="Thioredoxin_ResA/DsbE_sf"/>
</dbReference>
<dbReference type="InterPro" id="IPR017937">
    <property type="entry name" value="Thioredoxin_CS"/>
</dbReference>
<dbReference type="Gene3D" id="3.40.30.10">
    <property type="entry name" value="Glutaredoxin"/>
    <property type="match status" value="1"/>
</dbReference>
<proteinExistence type="inferred from homology"/>
<comment type="subcellular location">
    <subcellularLocation>
        <location evidence="1">Cell envelope</location>
    </subcellularLocation>
</comment>
<evidence type="ECO:0000256" key="2">
    <source>
        <dbReference type="ARBA" id="ARBA00007758"/>
    </source>
</evidence>
<keyword evidence="3" id="KW-0201">Cytochrome c-type biogenesis</keyword>
<dbReference type="Pfam" id="PF08534">
    <property type="entry name" value="Redoxin"/>
    <property type="match status" value="1"/>
</dbReference>
<evidence type="ECO:0000256" key="5">
    <source>
        <dbReference type="ARBA" id="ARBA00023284"/>
    </source>
</evidence>
<accession>A0A2S9JJC9</accession>
<dbReference type="InterPro" id="IPR036249">
    <property type="entry name" value="Thioredoxin-like_sf"/>
</dbReference>
<keyword evidence="8" id="KW-1185">Reference proteome</keyword>
<organism evidence="7 8">
    <name type="scientific">Phyllobacterium myrsinacearum</name>
    <dbReference type="NCBI Taxonomy" id="28101"/>
    <lineage>
        <taxon>Bacteria</taxon>
        <taxon>Pseudomonadati</taxon>
        <taxon>Pseudomonadota</taxon>
        <taxon>Alphaproteobacteria</taxon>
        <taxon>Hyphomicrobiales</taxon>
        <taxon>Phyllobacteriaceae</taxon>
        <taxon>Phyllobacterium</taxon>
    </lineage>
</organism>
<evidence type="ECO:0000259" key="6">
    <source>
        <dbReference type="PROSITE" id="PS51352"/>
    </source>
</evidence>
<reference evidence="7 8" key="1">
    <citation type="submission" date="2018-02" db="EMBL/GenBank/DDBJ databases">
        <title>The draft genome of Phyllobacterium myrsinacearum DSM5892.</title>
        <authorList>
            <person name="Li L."/>
            <person name="Liu L."/>
            <person name="Zhang X."/>
            <person name="Wang T."/>
        </authorList>
    </citation>
    <scope>NUCLEOTIDE SEQUENCE [LARGE SCALE GENOMIC DNA]</scope>
    <source>
        <strain evidence="7 8">DSM 5892</strain>
    </source>
</reference>
<comment type="similarity">
    <text evidence="2">Belongs to the thioredoxin family. DsbE subfamily.</text>
</comment>
<dbReference type="GO" id="GO:0030288">
    <property type="term" value="C:outer membrane-bounded periplasmic space"/>
    <property type="evidence" value="ECO:0007669"/>
    <property type="project" value="InterPro"/>
</dbReference>
<dbReference type="InterPro" id="IPR013766">
    <property type="entry name" value="Thioredoxin_domain"/>
</dbReference>
<dbReference type="PANTHER" id="PTHR42852">
    <property type="entry name" value="THIOL:DISULFIDE INTERCHANGE PROTEIN DSBE"/>
    <property type="match status" value="1"/>
</dbReference>
<evidence type="ECO:0000256" key="3">
    <source>
        <dbReference type="ARBA" id="ARBA00022748"/>
    </source>
</evidence>
<name>A0A2S9JJC9_9HYPH</name>
<dbReference type="AlphaFoldDB" id="A0A2S9JJC9"/>
<dbReference type="InterPro" id="IPR004799">
    <property type="entry name" value="Periplasmic_diS_OxRdtase_DsbE"/>
</dbReference>
<evidence type="ECO:0000256" key="4">
    <source>
        <dbReference type="ARBA" id="ARBA00023157"/>
    </source>
</evidence>
<protein>
    <submittedName>
        <fullName evidence="7">DsbE family thiol:disulfide interchange protein</fullName>
    </submittedName>
</protein>
<dbReference type="EMBL" id="PVBT01000003">
    <property type="protein sequence ID" value="PRD53184.1"/>
    <property type="molecule type" value="Genomic_DNA"/>
</dbReference>
<dbReference type="InterPro" id="IPR013740">
    <property type="entry name" value="Redoxin"/>
</dbReference>
<dbReference type="NCBIfam" id="TIGR00385">
    <property type="entry name" value="dsbE"/>
    <property type="match status" value="1"/>
</dbReference>
<dbReference type="PANTHER" id="PTHR42852:SF6">
    <property type="entry name" value="THIOL:DISULFIDE INTERCHANGE PROTEIN DSBE"/>
    <property type="match status" value="1"/>
</dbReference>
<gene>
    <name evidence="7" type="ORF">C5750_12370</name>
</gene>
<feature type="domain" description="Thioredoxin" evidence="6">
    <location>
        <begin position="49"/>
        <end position="197"/>
    </location>
</feature>
<comment type="caution">
    <text evidence="7">The sequence shown here is derived from an EMBL/GenBank/DDBJ whole genome shotgun (WGS) entry which is preliminary data.</text>
</comment>
<keyword evidence="4" id="KW-1015">Disulfide bond</keyword>
<dbReference type="Proteomes" id="UP000238563">
    <property type="component" value="Unassembled WGS sequence"/>
</dbReference>
<dbReference type="GO" id="GO:0017004">
    <property type="term" value="P:cytochrome complex assembly"/>
    <property type="evidence" value="ECO:0007669"/>
    <property type="project" value="UniProtKB-KW"/>
</dbReference>